<keyword evidence="2" id="KW-1185">Reference proteome</keyword>
<organism evidence="1 2">
    <name type="scientific">Luedemannella helvata</name>
    <dbReference type="NCBI Taxonomy" id="349315"/>
    <lineage>
        <taxon>Bacteria</taxon>
        <taxon>Bacillati</taxon>
        <taxon>Actinomycetota</taxon>
        <taxon>Actinomycetes</taxon>
        <taxon>Micromonosporales</taxon>
        <taxon>Micromonosporaceae</taxon>
        <taxon>Luedemannella</taxon>
    </lineage>
</organism>
<comment type="caution">
    <text evidence="1">The sequence shown here is derived from an EMBL/GenBank/DDBJ whole genome shotgun (WGS) entry which is preliminary data.</text>
</comment>
<name>A0ABP4WF35_9ACTN</name>
<evidence type="ECO:0000313" key="2">
    <source>
        <dbReference type="Proteomes" id="UP001500655"/>
    </source>
</evidence>
<evidence type="ECO:0008006" key="3">
    <source>
        <dbReference type="Google" id="ProtNLM"/>
    </source>
</evidence>
<dbReference type="Proteomes" id="UP001500655">
    <property type="component" value="Unassembled WGS sequence"/>
</dbReference>
<evidence type="ECO:0000313" key="1">
    <source>
        <dbReference type="EMBL" id="GAA1751344.1"/>
    </source>
</evidence>
<dbReference type="EMBL" id="BAAALS010000009">
    <property type="protein sequence ID" value="GAA1751344.1"/>
    <property type="molecule type" value="Genomic_DNA"/>
</dbReference>
<accession>A0ABP4WF35</accession>
<proteinExistence type="predicted"/>
<gene>
    <name evidence="1" type="ORF">GCM10009681_23010</name>
</gene>
<sequence length="140" mass="14949">MLLLETVPVTVAGLAGFVPYTNRSAIRLISSRRQRQSDLVEMRVPSILRNGSGSRELLVVELGTVTAQSAPSFSEPAEAASAGVLTLRTVTAPTSVSAETVSATTVERILERPELMITRAPSNCGWTRHQQSMIADVGSL</sequence>
<reference evidence="2" key="1">
    <citation type="journal article" date="2019" name="Int. J. Syst. Evol. Microbiol.">
        <title>The Global Catalogue of Microorganisms (GCM) 10K type strain sequencing project: providing services to taxonomists for standard genome sequencing and annotation.</title>
        <authorList>
            <consortium name="The Broad Institute Genomics Platform"/>
            <consortium name="The Broad Institute Genome Sequencing Center for Infectious Disease"/>
            <person name="Wu L."/>
            <person name="Ma J."/>
        </authorList>
    </citation>
    <scope>NUCLEOTIDE SEQUENCE [LARGE SCALE GENOMIC DNA]</scope>
    <source>
        <strain evidence="2">JCM 13249</strain>
    </source>
</reference>
<protein>
    <recommendedName>
        <fullName evidence="3">Secreted protein</fullName>
    </recommendedName>
</protein>